<reference evidence="10 11" key="1">
    <citation type="submission" date="2019-01" db="EMBL/GenBank/DDBJ databases">
        <title>Pseudolysobacter antarctica gen. nov., sp. nov., isolated from Fildes Peninsula, Antarctica.</title>
        <authorList>
            <person name="Wei Z."/>
            <person name="Peng F."/>
        </authorList>
    </citation>
    <scope>NUCLEOTIDE SEQUENCE [LARGE SCALE GENOMIC DNA]</scope>
    <source>
        <strain evidence="10 11">AQ6-296</strain>
    </source>
</reference>
<dbReference type="Pfam" id="PF25975">
    <property type="entry name" value="CzcB_C"/>
    <property type="match status" value="1"/>
</dbReference>
<dbReference type="NCBIfam" id="TIGR01730">
    <property type="entry name" value="RND_mfp"/>
    <property type="match status" value="1"/>
</dbReference>
<feature type="domain" description="CusB-like barrel-sandwich hybrid" evidence="7">
    <location>
        <begin position="132"/>
        <end position="249"/>
    </location>
</feature>
<dbReference type="Gene3D" id="2.40.420.20">
    <property type="match status" value="1"/>
</dbReference>
<name>A0A411HJL2_9GAMM</name>
<dbReference type="FunFam" id="2.40.30.170:FF:000010">
    <property type="entry name" value="Efflux RND transporter periplasmic adaptor subunit"/>
    <property type="match status" value="1"/>
</dbReference>
<feature type="compositionally biased region" description="Polar residues" evidence="5">
    <location>
        <begin position="442"/>
        <end position="454"/>
    </location>
</feature>
<evidence type="ECO:0000313" key="11">
    <source>
        <dbReference type="Proteomes" id="UP000291562"/>
    </source>
</evidence>
<evidence type="ECO:0000256" key="4">
    <source>
        <dbReference type="ARBA" id="ARBA00023065"/>
    </source>
</evidence>
<feature type="domain" description="CzcB-like C-terminal circularly permuted SH3-like" evidence="9">
    <location>
        <begin position="338"/>
        <end position="396"/>
    </location>
</feature>
<dbReference type="PANTHER" id="PTHR30097:SF15">
    <property type="entry name" value="CATION EFFLUX SYSTEM PROTEIN CUSB"/>
    <property type="match status" value="1"/>
</dbReference>
<dbReference type="Pfam" id="PF19335">
    <property type="entry name" value="HMBD"/>
    <property type="match status" value="1"/>
</dbReference>
<feature type="region of interest" description="Disordered" evidence="5">
    <location>
        <begin position="409"/>
        <end position="468"/>
    </location>
</feature>
<keyword evidence="11" id="KW-1185">Reference proteome</keyword>
<evidence type="ECO:0000313" key="10">
    <source>
        <dbReference type="EMBL" id="QBB70726.1"/>
    </source>
</evidence>
<dbReference type="GO" id="GO:0030288">
    <property type="term" value="C:outer membrane-bounded periplasmic space"/>
    <property type="evidence" value="ECO:0007669"/>
    <property type="project" value="TreeGrafter"/>
</dbReference>
<dbReference type="AlphaFoldDB" id="A0A411HJL2"/>
<keyword evidence="4" id="KW-0406">Ion transport</keyword>
<evidence type="ECO:0000256" key="3">
    <source>
        <dbReference type="ARBA" id="ARBA00022729"/>
    </source>
</evidence>
<dbReference type="InterPro" id="IPR058792">
    <property type="entry name" value="Beta-barrel_RND_2"/>
</dbReference>
<keyword evidence="3" id="KW-0732">Signal</keyword>
<dbReference type="PANTHER" id="PTHR30097">
    <property type="entry name" value="CATION EFFLUX SYSTEM PROTEIN CUSB"/>
    <property type="match status" value="1"/>
</dbReference>
<dbReference type="InterPro" id="IPR006143">
    <property type="entry name" value="RND_pump_MFP"/>
</dbReference>
<evidence type="ECO:0000259" key="9">
    <source>
        <dbReference type="Pfam" id="PF25975"/>
    </source>
</evidence>
<sequence>MKRPLLISIAVLFAILLLVIVYLGGRRHGTPAPASASASASTRATSPASVDKVLYWYDPMEPAQHFPKPGKSPMGMAMVPKYADGDSPSGGVRIDPATVQNLGIRTAPVERRILSTALRVPGTITWNLREATIVSARVDAVISKLQVRAPYTKVTTGETLAELLAPQWNSALAEYGALQQAQSADAKALRSAARERLQVLGLTPADIRSAPRGSGAAITLHAPQAGVVTTLDVREGQRVSAGQTLMTLNGLATVWVEAALPQAAAGTVGDGTPATVTVDSLAGREFHGSVETLLPDIDSATRTQRARIVLTNPDGLLSPGMFVSVQLSPVHGEAVPVVPDEALIATGQQTRVIVVDSADHFRPVAVRIGRSGDGYTEILHGLLGGEKIVISGQFLIDSEASLSGALERMRDAQAPSAAPPGSAADPATSHTSHEGHTIPAESGTSHQGHTMPSDTSHDGHTIPTGGKP</sequence>
<feature type="domain" description="CusB-like beta-barrel" evidence="8">
    <location>
        <begin position="253"/>
        <end position="328"/>
    </location>
</feature>
<dbReference type="InterPro" id="IPR045800">
    <property type="entry name" value="HMBD"/>
</dbReference>
<dbReference type="RefSeq" id="WP_129833040.1">
    <property type="nucleotide sequence ID" value="NZ_CP035704.1"/>
</dbReference>
<proteinExistence type="inferred from homology"/>
<dbReference type="Gene3D" id="2.40.30.170">
    <property type="match status" value="1"/>
</dbReference>
<feature type="compositionally biased region" description="Low complexity" evidence="5">
    <location>
        <begin position="412"/>
        <end position="427"/>
    </location>
</feature>
<evidence type="ECO:0000259" key="7">
    <source>
        <dbReference type="Pfam" id="PF25919"/>
    </source>
</evidence>
<accession>A0A411HJL2</accession>
<evidence type="ECO:0000256" key="2">
    <source>
        <dbReference type="ARBA" id="ARBA00022448"/>
    </source>
</evidence>
<dbReference type="GO" id="GO:0022857">
    <property type="term" value="F:transmembrane transporter activity"/>
    <property type="evidence" value="ECO:0007669"/>
    <property type="project" value="InterPro"/>
</dbReference>
<evidence type="ECO:0000256" key="5">
    <source>
        <dbReference type="SAM" id="MobiDB-lite"/>
    </source>
</evidence>
<dbReference type="GO" id="GO:0015679">
    <property type="term" value="P:plasma membrane copper ion transport"/>
    <property type="evidence" value="ECO:0007669"/>
    <property type="project" value="TreeGrafter"/>
</dbReference>
<dbReference type="GO" id="GO:0046914">
    <property type="term" value="F:transition metal ion binding"/>
    <property type="evidence" value="ECO:0007669"/>
    <property type="project" value="TreeGrafter"/>
</dbReference>
<dbReference type="Pfam" id="PF25954">
    <property type="entry name" value="Beta-barrel_RND_2"/>
    <property type="match status" value="1"/>
</dbReference>
<dbReference type="InterPro" id="IPR058790">
    <property type="entry name" value="BSH_CusB"/>
</dbReference>
<dbReference type="FunFam" id="2.40.420.20:FF:000003">
    <property type="entry name" value="Cation efflux system protein cusB"/>
    <property type="match status" value="1"/>
</dbReference>
<dbReference type="GO" id="GO:0060003">
    <property type="term" value="P:copper ion export"/>
    <property type="evidence" value="ECO:0007669"/>
    <property type="project" value="TreeGrafter"/>
</dbReference>
<evidence type="ECO:0000256" key="1">
    <source>
        <dbReference type="ARBA" id="ARBA00009477"/>
    </source>
</evidence>
<dbReference type="Proteomes" id="UP000291562">
    <property type="component" value="Chromosome"/>
</dbReference>
<dbReference type="SUPFAM" id="SSF111369">
    <property type="entry name" value="HlyD-like secretion proteins"/>
    <property type="match status" value="1"/>
</dbReference>
<keyword evidence="2" id="KW-0813">Transport</keyword>
<dbReference type="Pfam" id="PF25919">
    <property type="entry name" value="BSH_CusB"/>
    <property type="match status" value="1"/>
</dbReference>
<gene>
    <name evidence="10" type="ORF">ELE36_10325</name>
</gene>
<dbReference type="InterPro" id="IPR051909">
    <property type="entry name" value="MFP_Cation_Efflux"/>
</dbReference>
<organism evidence="10 11">
    <name type="scientific">Pseudolysobacter antarcticus</name>
    <dbReference type="NCBI Taxonomy" id="2511995"/>
    <lineage>
        <taxon>Bacteria</taxon>
        <taxon>Pseudomonadati</taxon>
        <taxon>Pseudomonadota</taxon>
        <taxon>Gammaproteobacteria</taxon>
        <taxon>Lysobacterales</taxon>
        <taxon>Rhodanobacteraceae</taxon>
        <taxon>Pseudolysobacter</taxon>
    </lineage>
</organism>
<protein>
    <submittedName>
        <fullName evidence="10">Efflux RND transporter periplasmic adaptor subunit</fullName>
    </submittedName>
</protein>
<dbReference type="InterPro" id="IPR058649">
    <property type="entry name" value="CzcB_C"/>
</dbReference>
<dbReference type="Gene3D" id="6.10.140.730">
    <property type="match status" value="1"/>
</dbReference>
<dbReference type="OrthoDB" id="9806939at2"/>
<comment type="similarity">
    <text evidence="1">Belongs to the membrane fusion protein (MFP) (TC 8.A.1) family.</text>
</comment>
<evidence type="ECO:0000259" key="8">
    <source>
        <dbReference type="Pfam" id="PF25954"/>
    </source>
</evidence>
<dbReference type="GO" id="GO:0016020">
    <property type="term" value="C:membrane"/>
    <property type="evidence" value="ECO:0007669"/>
    <property type="project" value="InterPro"/>
</dbReference>
<feature type="domain" description="Heavy metal binding" evidence="6">
    <location>
        <begin position="55"/>
        <end position="81"/>
    </location>
</feature>
<dbReference type="KEGG" id="xbc:ELE36_10325"/>
<evidence type="ECO:0000259" key="6">
    <source>
        <dbReference type="Pfam" id="PF19335"/>
    </source>
</evidence>
<dbReference type="EMBL" id="CP035704">
    <property type="protein sequence ID" value="QBB70726.1"/>
    <property type="molecule type" value="Genomic_DNA"/>
</dbReference>